<feature type="domain" description="Protein kinase" evidence="6">
    <location>
        <begin position="270"/>
        <end position="527"/>
    </location>
</feature>
<dbReference type="OrthoDB" id="9801841at2"/>
<evidence type="ECO:0000256" key="2">
    <source>
        <dbReference type="ARBA" id="ARBA00022741"/>
    </source>
</evidence>
<dbReference type="InterPro" id="IPR001932">
    <property type="entry name" value="PPM-type_phosphatase-like_dom"/>
</dbReference>
<dbReference type="Proteomes" id="UP000278756">
    <property type="component" value="Chromosome 1"/>
</dbReference>
<dbReference type="Pfam" id="PF13672">
    <property type="entry name" value="PP2C_2"/>
    <property type="match status" value="1"/>
</dbReference>
<evidence type="ECO:0000259" key="6">
    <source>
        <dbReference type="PROSITE" id="PS50011"/>
    </source>
</evidence>
<evidence type="ECO:0000256" key="3">
    <source>
        <dbReference type="ARBA" id="ARBA00022777"/>
    </source>
</evidence>
<dbReference type="GO" id="GO:0005524">
    <property type="term" value="F:ATP binding"/>
    <property type="evidence" value="ECO:0007669"/>
    <property type="project" value="UniProtKB-KW"/>
</dbReference>
<evidence type="ECO:0000256" key="4">
    <source>
        <dbReference type="ARBA" id="ARBA00022840"/>
    </source>
</evidence>
<keyword evidence="3 8" id="KW-0418">Kinase</keyword>
<dbReference type="AlphaFoldDB" id="A0A3G9G6X1"/>
<dbReference type="PROSITE" id="PS51746">
    <property type="entry name" value="PPM_2"/>
    <property type="match status" value="1"/>
</dbReference>
<dbReference type="SMART" id="SM00331">
    <property type="entry name" value="PP2C_SIG"/>
    <property type="match status" value="1"/>
</dbReference>
<accession>A0A3G9G6X1</accession>
<keyword evidence="5" id="KW-0812">Transmembrane</keyword>
<sequence>MASLPTATRLKAAVGFASHIGRREDNQDFAASCLADDGSHHGLVAALADGVGGRKGGRVAAELSVRSFIDDYLSQTEALSPQKTAGRALESINYWLHRQGQKDENVRGMSCAFTGVVIKGNRLHSFHVGDTRLYRWREGYLGQMTQDHKPEGGEDSPYLTRAIGFEEVVRIDYRIHDIFPHDRLLLCSDGMHAKVPEAQINAILSERLSADDTAQKLVDMAIHNGGDDNATVLIIDIFELPPATVKDLDAAISRLPMREPPEVGETIDDFRLEVMLADGMYSRVFKARDLSATGPLSTVVLKFPKPHNLGAETLARQAFVRETWVASRVQHMWIGSVLQLPPKRQTCLYVAQPFYEGETLEKRLSRKPAIGLSEGIDIATKLAKALGSLHRAGVIHRDVKPDNVILLKDGGLKLVDLGFARLPALDEKTGVLPPGTNNYMAPELFDGQWGDERSDIFALGVTLHRLFTGGTFPYGESEPFTKPTLKRPDLLTHKRHDAPGWLESIILQSLAPNPDERFQDGFEMAFALETGSYGVNPASIRKAARFHPARPWQIATAVLTALVLWLGALQLGLIAGPDVEATKAFLREHGFPELK</sequence>
<evidence type="ECO:0000313" key="8">
    <source>
        <dbReference type="EMBL" id="BBF80883.1"/>
    </source>
</evidence>
<keyword evidence="5" id="KW-0472">Membrane</keyword>
<dbReference type="Pfam" id="PF00069">
    <property type="entry name" value="Pkinase"/>
    <property type="match status" value="1"/>
</dbReference>
<dbReference type="PROSITE" id="PS00108">
    <property type="entry name" value="PROTEIN_KINASE_ST"/>
    <property type="match status" value="1"/>
</dbReference>
<evidence type="ECO:0000313" key="9">
    <source>
        <dbReference type="Proteomes" id="UP000278756"/>
    </source>
</evidence>
<gene>
    <name evidence="8" type="ORF">EM6_1476</name>
</gene>
<protein>
    <submittedName>
        <fullName evidence="8">Serine/threonine protein kinase</fullName>
    </submittedName>
</protein>
<name>A0A3G9G6X1_9CAUL</name>
<evidence type="ECO:0000259" key="7">
    <source>
        <dbReference type="PROSITE" id="PS51746"/>
    </source>
</evidence>
<feature type="transmembrane region" description="Helical" evidence="5">
    <location>
        <begin position="552"/>
        <end position="575"/>
    </location>
</feature>
<keyword evidence="1" id="KW-0808">Transferase</keyword>
<evidence type="ECO:0000256" key="5">
    <source>
        <dbReference type="SAM" id="Phobius"/>
    </source>
</evidence>
<dbReference type="RefSeq" id="WP_126421547.1">
    <property type="nucleotide sequence ID" value="NZ_AP018827.1"/>
</dbReference>
<dbReference type="EMBL" id="AP018827">
    <property type="protein sequence ID" value="BBF80883.1"/>
    <property type="molecule type" value="Genomic_DNA"/>
</dbReference>
<dbReference type="InterPro" id="IPR011009">
    <property type="entry name" value="Kinase-like_dom_sf"/>
</dbReference>
<dbReference type="PROSITE" id="PS50011">
    <property type="entry name" value="PROTEIN_KINASE_DOM"/>
    <property type="match status" value="1"/>
</dbReference>
<dbReference type="SMART" id="SM00220">
    <property type="entry name" value="S_TKc"/>
    <property type="match status" value="1"/>
</dbReference>
<keyword evidence="4" id="KW-0067">ATP-binding</keyword>
<reference evidence="9" key="1">
    <citation type="journal article" date="2017" name="Biotechnol. Biofuels">
        <title>Evaluation of environmental bacterial communities as a factor affecting the growth of duckweed Lemna minor.</title>
        <authorList>
            <person name="Ishizawa H."/>
            <person name="Kuroda M."/>
            <person name="Morikawa M."/>
            <person name="Ike M."/>
        </authorList>
    </citation>
    <scope>NUCLEOTIDE SEQUENCE [LARGE SCALE GENOMIC DNA]</scope>
    <source>
        <strain evidence="9">M6</strain>
    </source>
</reference>
<dbReference type="CDD" id="cd14014">
    <property type="entry name" value="STKc_PknB_like"/>
    <property type="match status" value="1"/>
</dbReference>
<dbReference type="InterPro" id="IPR000719">
    <property type="entry name" value="Prot_kinase_dom"/>
</dbReference>
<feature type="domain" description="PPM-type phosphatase" evidence="7">
    <location>
        <begin position="13"/>
        <end position="237"/>
    </location>
</feature>
<organism evidence="8 9">
    <name type="scientific">Asticcacaulis excentricus</name>
    <dbReference type="NCBI Taxonomy" id="78587"/>
    <lineage>
        <taxon>Bacteria</taxon>
        <taxon>Pseudomonadati</taxon>
        <taxon>Pseudomonadota</taxon>
        <taxon>Alphaproteobacteria</taxon>
        <taxon>Caulobacterales</taxon>
        <taxon>Caulobacteraceae</taxon>
        <taxon>Asticcacaulis</taxon>
    </lineage>
</organism>
<dbReference type="PANTHER" id="PTHR43289:SF34">
    <property type="entry name" value="SERINE_THREONINE-PROTEIN KINASE YBDM-RELATED"/>
    <property type="match status" value="1"/>
</dbReference>
<dbReference type="SMART" id="SM00332">
    <property type="entry name" value="PP2Cc"/>
    <property type="match status" value="1"/>
</dbReference>
<dbReference type="Gene3D" id="1.10.510.10">
    <property type="entry name" value="Transferase(Phosphotransferase) domain 1"/>
    <property type="match status" value="1"/>
</dbReference>
<reference evidence="9" key="2">
    <citation type="journal article" date="2017" name="Plant Physiol. Biochem.">
        <title>Differential oxidative and antioxidative response of duckweed Lemna minor toward plant growth promoting/inhibiting bacteria.</title>
        <authorList>
            <person name="Ishizawa H."/>
            <person name="Kuroda M."/>
            <person name="Morikawa M."/>
            <person name="Ike M."/>
        </authorList>
    </citation>
    <scope>NUCLEOTIDE SEQUENCE [LARGE SCALE GENOMIC DNA]</scope>
    <source>
        <strain evidence="9">M6</strain>
    </source>
</reference>
<dbReference type="Gene3D" id="3.30.200.20">
    <property type="entry name" value="Phosphorylase Kinase, domain 1"/>
    <property type="match status" value="1"/>
</dbReference>
<keyword evidence="2" id="KW-0547">Nucleotide-binding</keyword>
<dbReference type="InterPro" id="IPR036457">
    <property type="entry name" value="PPM-type-like_dom_sf"/>
</dbReference>
<keyword evidence="5" id="KW-1133">Transmembrane helix</keyword>
<dbReference type="Gene3D" id="3.60.40.10">
    <property type="entry name" value="PPM-type phosphatase domain"/>
    <property type="match status" value="1"/>
</dbReference>
<dbReference type="InterPro" id="IPR008271">
    <property type="entry name" value="Ser/Thr_kinase_AS"/>
</dbReference>
<dbReference type="SUPFAM" id="SSF56112">
    <property type="entry name" value="Protein kinase-like (PK-like)"/>
    <property type="match status" value="1"/>
</dbReference>
<keyword evidence="8" id="KW-0723">Serine/threonine-protein kinase</keyword>
<dbReference type="CDD" id="cd00143">
    <property type="entry name" value="PP2Cc"/>
    <property type="match status" value="1"/>
</dbReference>
<evidence type="ECO:0000256" key="1">
    <source>
        <dbReference type="ARBA" id="ARBA00022679"/>
    </source>
</evidence>
<dbReference type="PANTHER" id="PTHR43289">
    <property type="entry name" value="MITOGEN-ACTIVATED PROTEIN KINASE KINASE KINASE 20-RELATED"/>
    <property type="match status" value="1"/>
</dbReference>
<proteinExistence type="predicted"/>
<dbReference type="SUPFAM" id="SSF81606">
    <property type="entry name" value="PP2C-like"/>
    <property type="match status" value="1"/>
</dbReference>
<dbReference type="GO" id="GO:0004674">
    <property type="term" value="F:protein serine/threonine kinase activity"/>
    <property type="evidence" value="ECO:0007669"/>
    <property type="project" value="UniProtKB-KW"/>
</dbReference>